<evidence type="ECO:0000313" key="2">
    <source>
        <dbReference type="EMBL" id="MBW72922.1"/>
    </source>
</evidence>
<reference evidence="2" key="1">
    <citation type="submission" date="2018-01" db="EMBL/GenBank/DDBJ databases">
        <title>An insight into the sialome of Amazonian anophelines.</title>
        <authorList>
            <person name="Ribeiro J.M."/>
            <person name="Scarpassa V."/>
            <person name="Calvo E."/>
        </authorList>
    </citation>
    <scope>NUCLEOTIDE SEQUENCE</scope>
</reference>
<proteinExistence type="predicted"/>
<dbReference type="AlphaFoldDB" id="A0A2M4D5R6"/>
<sequence length="266" mass="30012">MLIRFTLGRLAVLLIASIVTVAIEITHKVLWHTLPVRLAGEHVRRTRRLTSRTTLLIATISTIVIPVAAIRQRYAHLVFTIEKLRTARRGGVIALATLIVLHHRSIRAFAPRSFQHLTIGTEAASGVLRSGDTHIRASITSRTSVRANLYRVTINLHVHRVDHTFRHQPEHNAAIFTGRKDGVLLPIIPVHYILQHGHRKRMLHVLVLLQHLVQVLPIQITACDVILARIDPIQPFGHIIDRHTVRPGNVRFGKQFAHIRTIHVGA</sequence>
<accession>A0A2M4D5R6</accession>
<keyword evidence="1" id="KW-1133">Transmembrane helix</keyword>
<organism evidence="2">
    <name type="scientific">Anopheles darlingi</name>
    <name type="common">Mosquito</name>
    <dbReference type="NCBI Taxonomy" id="43151"/>
    <lineage>
        <taxon>Eukaryota</taxon>
        <taxon>Metazoa</taxon>
        <taxon>Ecdysozoa</taxon>
        <taxon>Arthropoda</taxon>
        <taxon>Hexapoda</taxon>
        <taxon>Insecta</taxon>
        <taxon>Pterygota</taxon>
        <taxon>Neoptera</taxon>
        <taxon>Endopterygota</taxon>
        <taxon>Diptera</taxon>
        <taxon>Nematocera</taxon>
        <taxon>Culicoidea</taxon>
        <taxon>Culicidae</taxon>
        <taxon>Anophelinae</taxon>
        <taxon>Anopheles</taxon>
    </lineage>
</organism>
<keyword evidence="1" id="KW-0472">Membrane</keyword>
<name>A0A2M4D5R6_ANODA</name>
<feature type="transmembrane region" description="Helical" evidence="1">
    <location>
        <begin position="51"/>
        <end position="70"/>
    </location>
</feature>
<evidence type="ECO:0000256" key="1">
    <source>
        <dbReference type="SAM" id="Phobius"/>
    </source>
</evidence>
<protein>
    <submittedName>
        <fullName evidence="2">Uncharacterized protein</fullName>
    </submittedName>
</protein>
<feature type="transmembrane region" description="Helical" evidence="1">
    <location>
        <begin position="12"/>
        <end position="31"/>
    </location>
</feature>
<dbReference type="EMBL" id="GGFL01008744">
    <property type="protein sequence ID" value="MBW72922.1"/>
    <property type="molecule type" value="Transcribed_RNA"/>
</dbReference>
<keyword evidence="1" id="KW-0812">Transmembrane</keyword>